<protein>
    <submittedName>
        <fullName evidence="1">Uncharacterized protein</fullName>
    </submittedName>
</protein>
<dbReference type="Proteomes" id="UP000251795">
    <property type="component" value="Segment"/>
</dbReference>
<reference evidence="1 2" key="1">
    <citation type="submission" date="2018-04" db="EMBL/GenBank/DDBJ databases">
        <authorList>
            <person name="Go L.Y."/>
            <person name="Mitchell J.A."/>
        </authorList>
    </citation>
    <scope>NUCLEOTIDE SEQUENCE [LARGE SCALE GENOMIC DNA]</scope>
</reference>
<gene>
    <name evidence="1" type="ORF">Alexandra_269</name>
</gene>
<proteinExistence type="predicted"/>
<organism evidence="1 2">
    <name type="scientific">Erwinia phage vB_EamM_Alexandra</name>
    <dbReference type="NCBI Taxonomy" id="2201424"/>
    <lineage>
        <taxon>Viruses</taxon>
        <taxon>Duplodnaviria</taxon>
        <taxon>Heunggongvirae</taxon>
        <taxon>Uroviricota</taxon>
        <taxon>Caudoviricetes</taxon>
        <taxon>Alexandravirus</taxon>
        <taxon>Alexandravirus alexandra</taxon>
    </lineage>
</organism>
<dbReference type="EMBL" id="MH248138">
    <property type="protein sequence ID" value="AWY08526.1"/>
    <property type="molecule type" value="Genomic_DNA"/>
</dbReference>
<accession>A0A2Z4QFM7</accession>
<name>A0A2Z4QFM7_9CAUD</name>
<sequence>MSKFSETTPDVRVSLLATAFISILPAAMRGMTPNQKQSYLEFVLGQIGTTEQEFMALLDQNTNMNATLAAAIVDECEAAFKKGKHTNTRH</sequence>
<keyword evidence="2" id="KW-1185">Reference proteome</keyword>
<evidence type="ECO:0000313" key="2">
    <source>
        <dbReference type="Proteomes" id="UP000251795"/>
    </source>
</evidence>
<evidence type="ECO:0000313" key="1">
    <source>
        <dbReference type="EMBL" id="AWY08526.1"/>
    </source>
</evidence>